<gene>
    <name evidence="1" type="ORF">MRATA1EN1_LOCUS15005</name>
</gene>
<accession>A0ABN8YWR4</accession>
<dbReference type="Proteomes" id="UP001176941">
    <property type="component" value="Chromosome 25"/>
</dbReference>
<evidence type="ECO:0000313" key="1">
    <source>
        <dbReference type="EMBL" id="CAI9166043.1"/>
    </source>
</evidence>
<organism evidence="1 2">
    <name type="scientific">Rangifer tarandus platyrhynchus</name>
    <name type="common">Svalbard reindeer</name>
    <dbReference type="NCBI Taxonomy" id="3082113"/>
    <lineage>
        <taxon>Eukaryota</taxon>
        <taxon>Metazoa</taxon>
        <taxon>Chordata</taxon>
        <taxon>Craniata</taxon>
        <taxon>Vertebrata</taxon>
        <taxon>Euteleostomi</taxon>
        <taxon>Mammalia</taxon>
        <taxon>Eutheria</taxon>
        <taxon>Laurasiatheria</taxon>
        <taxon>Artiodactyla</taxon>
        <taxon>Ruminantia</taxon>
        <taxon>Pecora</taxon>
        <taxon>Cervidae</taxon>
        <taxon>Odocoileinae</taxon>
        <taxon>Rangifer</taxon>
    </lineage>
</organism>
<evidence type="ECO:0000313" key="2">
    <source>
        <dbReference type="Proteomes" id="UP001176941"/>
    </source>
</evidence>
<proteinExistence type="predicted"/>
<dbReference type="EMBL" id="OX459961">
    <property type="protein sequence ID" value="CAI9166043.1"/>
    <property type="molecule type" value="Genomic_DNA"/>
</dbReference>
<reference evidence="1" key="1">
    <citation type="submission" date="2023-04" db="EMBL/GenBank/DDBJ databases">
        <authorList>
            <consortium name="ELIXIR-Norway"/>
        </authorList>
    </citation>
    <scope>NUCLEOTIDE SEQUENCE [LARGE SCALE GENOMIC DNA]</scope>
</reference>
<keyword evidence="2" id="KW-1185">Reference proteome</keyword>
<sequence>MLSPHPRVRALVNLQKSVLFIKLLLLLLAYESILQALIKEGSQKPGREGRRGLGSTGTSSPAGALPVFPCSFSVSSGRTHMHTHAHMCTHKYTHARAHTCHKHAHHVCVHAHQPTGILPNCPSYPWLNLLRLPEQ</sequence>
<name>A0ABN8YWR4_RANTA</name>
<protein>
    <submittedName>
        <fullName evidence="1">Uncharacterized protein</fullName>
    </submittedName>
</protein>